<feature type="compositionally biased region" description="Low complexity" evidence="1">
    <location>
        <begin position="308"/>
        <end position="320"/>
    </location>
</feature>
<dbReference type="STRING" id="303698.A0A1V6TK19"/>
<proteinExistence type="predicted"/>
<comment type="caution">
    <text evidence="2">The sequence shown here is derived from an EMBL/GenBank/DDBJ whole genome shotgun (WGS) entry which is preliminary data.</text>
</comment>
<accession>A0A1V6TK19</accession>
<protein>
    <submittedName>
        <fullName evidence="2">Uncharacterized protein</fullName>
    </submittedName>
</protein>
<dbReference type="Proteomes" id="UP000191285">
    <property type="component" value="Unassembled WGS sequence"/>
</dbReference>
<gene>
    <name evidence="2" type="ORF">PENSTE_c005G06222</name>
</gene>
<name>A0A1V6TK19_9EURO</name>
<evidence type="ECO:0000313" key="3">
    <source>
        <dbReference type="Proteomes" id="UP000191285"/>
    </source>
</evidence>
<feature type="region of interest" description="Disordered" evidence="1">
    <location>
        <begin position="71"/>
        <end position="117"/>
    </location>
</feature>
<feature type="compositionally biased region" description="Low complexity" evidence="1">
    <location>
        <begin position="104"/>
        <end position="114"/>
    </location>
</feature>
<evidence type="ECO:0000313" key="2">
    <source>
        <dbReference type="EMBL" id="OQE26344.1"/>
    </source>
</evidence>
<organism evidence="2 3">
    <name type="scientific">Penicillium steckii</name>
    <dbReference type="NCBI Taxonomy" id="303698"/>
    <lineage>
        <taxon>Eukaryota</taxon>
        <taxon>Fungi</taxon>
        <taxon>Dikarya</taxon>
        <taxon>Ascomycota</taxon>
        <taxon>Pezizomycotina</taxon>
        <taxon>Eurotiomycetes</taxon>
        <taxon>Eurotiomycetidae</taxon>
        <taxon>Eurotiales</taxon>
        <taxon>Aspergillaceae</taxon>
        <taxon>Penicillium</taxon>
    </lineage>
</organism>
<sequence length="320" mass="35423">MVCDGPREFTWHDFDDYCERYKKRQGIWVEGMNGPGPLPVLHTYAPEPRAFTMAPKTAQFQHMLDFSLRIPEKSVPSSQIPSDGSDGGDDGDNNQQDGSDHEVNQQQGDNNDGNLDTSIEFQFLDDTGASIMVIYEDDLESLENKANDLPKVMGAAKLNGAFGGWWVLIYKLEVTMKDHNGKNLVDWTPIQVAVIPWDRRLGVCRLGGPWLRHKFFVGSSPKNGLLCIAKNKTLFKQLLEPINVSEVEHRAPPDVALRPNPPGHVYGMWRGRAGPGTVPIPDSDSDLDPEFFTPQSHAEGSRSRSGRPRPGSNSNLSGSG</sequence>
<keyword evidence="3" id="KW-1185">Reference proteome</keyword>
<dbReference type="AlphaFoldDB" id="A0A1V6TK19"/>
<feature type="region of interest" description="Disordered" evidence="1">
    <location>
        <begin position="266"/>
        <end position="320"/>
    </location>
</feature>
<dbReference type="EMBL" id="MLKD01000005">
    <property type="protein sequence ID" value="OQE26344.1"/>
    <property type="molecule type" value="Genomic_DNA"/>
</dbReference>
<dbReference type="OrthoDB" id="4326688at2759"/>
<reference evidence="3" key="1">
    <citation type="journal article" date="2017" name="Nat. Microbiol.">
        <title>Global analysis of biosynthetic gene clusters reveals vast potential of secondary metabolite production in Penicillium species.</title>
        <authorList>
            <person name="Nielsen J.C."/>
            <person name="Grijseels S."/>
            <person name="Prigent S."/>
            <person name="Ji B."/>
            <person name="Dainat J."/>
            <person name="Nielsen K.F."/>
            <person name="Frisvad J.C."/>
            <person name="Workman M."/>
            <person name="Nielsen J."/>
        </authorList>
    </citation>
    <scope>NUCLEOTIDE SEQUENCE [LARGE SCALE GENOMIC DNA]</scope>
    <source>
        <strain evidence="3">IBT 24891</strain>
    </source>
</reference>
<evidence type="ECO:0000256" key="1">
    <source>
        <dbReference type="SAM" id="MobiDB-lite"/>
    </source>
</evidence>